<sequence>MNDQTDTSIVNDLLSRVRESAERLTETRHCSGTYALSSNTGGIAYRKAATGTEAGWVDFTSPNLSEADLTGLVDACDAATFGRGNEDVLDPSYRKAWKLDTSRFAIQFDVIQSGLLDAVHGALLRFNDSSLKINAQLYKLNVYGPGSHFKSHLDTPRSDKMFGSLVVIFPTEHIGGDLTLRFMDTAWTFESSKMLSKTGGDAGTGDSAARLAWVAFYSDIEHEVSVVESGYRVSVTYNLYYSQDTPAPPLPSVTPHLAEEDSLRRALKDLLSSPLVLPEGGALGFGLTFQYPIGKDLSEAETRSKHTPVGPISDVLKGTDALVKRVCNELGLECDIKALYDLDGDDWYEEDGDKFNVYLTDKAYGDGADGEYMGERMDEAPNLRVVNAFAGEAALKPRHSTSRGWRGEKILAPVIRVLWATPANKLTTVETTVVTYGNEPGVGWFYASLVLVAMIPSYVARSQAKAA</sequence>
<dbReference type="Proteomes" id="UP000298030">
    <property type="component" value="Unassembled WGS sequence"/>
</dbReference>
<feature type="domain" description="Prolyl 4-hydroxylase alpha subunit Fe(2+) 2OG dioxygenase" evidence="1">
    <location>
        <begin position="139"/>
        <end position="239"/>
    </location>
</feature>
<comment type="caution">
    <text evidence="2">The sequence shown here is derived from an EMBL/GenBank/DDBJ whole genome shotgun (WGS) entry which is preliminary data.</text>
</comment>
<protein>
    <recommendedName>
        <fullName evidence="1">Prolyl 4-hydroxylase alpha subunit Fe(2+) 2OG dioxygenase domain-containing protein</fullName>
    </recommendedName>
</protein>
<evidence type="ECO:0000313" key="2">
    <source>
        <dbReference type="EMBL" id="TEB35114.1"/>
    </source>
</evidence>
<organism evidence="2 3">
    <name type="scientific">Coprinellus micaceus</name>
    <name type="common">Glistening ink-cap mushroom</name>
    <name type="synonym">Coprinus micaceus</name>
    <dbReference type="NCBI Taxonomy" id="71717"/>
    <lineage>
        <taxon>Eukaryota</taxon>
        <taxon>Fungi</taxon>
        <taxon>Dikarya</taxon>
        <taxon>Basidiomycota</taxon>
        <taxon>Agaricomycotina</taxon>
        <taxon>Agaricomycetes</taxon>
        <taxon>Agaricomycetidae</taxon>
        <taxon>Agaricales</taxon>
        <taxon>Agaricineae</taxon>
        <taxon>Psathyrellaceae</taxon>
        <taxon>Coprinellus</taxon>
    </lineage>
</organism>
<evidence type="ECO:0000259" key="1">
    <source>
        <dbReference type="Pfam" id="PF13640"/>
    </source>
</evidence>
<keyword evidence="3" id="KW-1185">Reference proteome</keyword>
<dbReference type="PANTHER" id="PTHR33099">
    <property type="entry name" value="FE2OG DIOXYGENASE DOMAIN-CONTAINING PROTEIN"/>
    <property type="match status" value="1"/>
</dbReference>
<gene>
    <name evidence="2" type="ORF">FA13DRAFT_1728914</name>
</gene>
<proteinExistence type="predicted"/>
<accession>A0A4Y7TMD6</accession>
<name>A0A4Y7TMD6_COPMI</name>
<evidence type="ECO:0000313" key="3">
    <source>
        <dbReference type="Proteomes" id="UP000298030"/>
    </source>
</evidence>
<dbReference type="AlphaFoldDB" id="A0A4Y7TMD6"/>
<dbReference type="Gene3D" id="2.60.120.620">
    <property type="entry name" value="q2cbj1_9rhob like domain"/>
    <property type="match status" value="1"/>
</dbReference>
<dbReference type="OrthoDB" id="27483at2759"/>
<dbReference type="InterPro" id="IPR044862">
    <property type="entry name" value="Pro_4_hyd_alph_FE2OG_OXY"/>
</dbReference>
<dbReference type="EMBL" id="QPFP01000008">
    <property type="protein sequence ID" value="TEB35114.1"/>
    <property type="molecule type" value="Genomic_DNA"/>
</dbReference>
<dbReference type="Pfam" id="PF13640">
    <property type="entry name" value="2OG-FeII_Oxy_3"/>
    <property type="match status" value="1"/>
</dbReference>
<reference evidence="2 3" key="1">
    <citation type="journal article" date="2019" name="Nat. Ecol. Evol.">
        <title>Megaphylogeny resolves global patterns of mushroom evolution.</title>
        <authorList>
            <person name="Varga T."/>
            <person name="Krizsan K."/>
            <person name="Foldi C."/>
            <person name="Dima B."/>
            <person name="Sanchez-Garcia M."/>
            <person name="Sanchez-Ramirez S."/>
            <person name="Szollosi G.J."/>
            <person name="Szarkandi J.G."/>
            <person name="Papp V."/>
            <person name="Albert L."/>
            <person name="Andreopoulos W."/>
            <person name="Angelini C."/>
            <person name="Antonin V."/>
            <person name="Barry K.W."/>
            <person name="Bougher N.L."/>
            <person name="Buchanan P."/>
            <person name="Buyck B."/>
            <person name="Bense V."/>
            <person name="Catcheside P."/>
            <person name="Chovatia M."/>
            <person name="Cooper J."/>
            <person name="Damon W."/>
            <person name="Desjardin D."/>
            <person name="Finy P."/>
            <person name="Geml J."/>
            <person name="Haridas S."/>
            <person name="Hughes K."/>
            <person name="Justo A."/>
            <person name="Karasinski D."/>
            <person name="Kautmanova I."/>
            <person name="Kiss B."/>
            <person name="Kocsube S."/>
            <person name="Kotiranta H."/>
            <person name="LaButti K.M."/>
            <person name="Lechner B.E."/>
            <person name="Liimatainen K."/>
            <person name="Lipzen A."/>
            <person name="Lukacs Z."/>
            <person name="Mihaltcheva S."/>
            <person name="Morgado L.N."/>
            <person name="Niskanen T."/>
            <person name="Noordeloos M.E."/>
            <person name="Ohm R.A."/>
            <person name="Ortiz-Santana B."/>
            <person name="Ovrebo C."/>
            <person name="Racz N."/>
            <person name="Riley R."/>
            <person name="Savchenko A."/>
            <person name="Shiryaev A."/>
            <person name="Soop K."/>
            <person name="Spirin V."/>
            <person name="Szebenyi C."/>
            <person name="Tomsovsky M."/>
            <person name="Tulloss R.E."/>
            <person name="Uehling J."/>
            <person name="Grigoriev I.V."/>
            <person name="Vagvolgyi C."/>
            <person name="Papp T."/>
            <person name="Martin F.M."/>
            <person name="Miettinen O."/>
            <person name="Hibbett D.S."/>
            <person name="Nagy L.G."/>
        </authorList>
    </citation>
    <scope>NUCLEOTIDE SEQUENCE [LARGE SCALE GENOMIC DNA]</scope>
    <source>
        <strain evidence="2 3">FP101781</strain>
    </source>
</reference>
<dbReference type="PANTHER" id="PTHR33099:SF14">
    <property type="entry name" value="PROLYL 4-HYDROXYLASE ALPHA SUBUNIT FE(2+) 2OG DIOXYGENASE DOMAIN-CONTAINING PROTEIN"/>
    <property type="match status" value="1"/>
</dbReference>